<dbReference type="EMBL" id="CP076750">
    <property type="protein sequence ID" value="QWW23698.1"/>
    <property type="molecule type" value="Genomic_DNA"/>
</dbReference>
<gene>
    <name evidence="7" type="ORF">CA7LBN_002499</name>
</gene>
<dbReference type="PROSITE" id="PS51417">
    <property type="entry name" value="ARF"/>
    <property type="match status" value="1"/>
</dbReference>
<dbReference type="Pfam" id="PF00025">
    <property type="entry name" value="Arf"/>
    <property type="match status" value="1"/>
</dbReference>
<feature type="compositionally biased region" description="Low complexity" evidence="5">
    <location>
        <begin position="972"/>
        <end position="995"/>
    </location>
</feature>
<feature type="binding site" evidence="3">
    <location>
        <begin position="23"/>
        <end position="30"/>
    </location>
    <ligand>
        <name>GTP</name>
        <dbReference type="ChEBI" id="CHEBI:37565"/>
    </ligand>
</feature>
<dbReference type="SMART" id="SM00177">
    <property type="entry name" value="ARF"/>
    <property type="match status" value="1"/>
</dbReference>
<keyword evidence="4" id="KW-0460">Magnesium</keyword>
<accession>A0A8F3AHW8</accession>
<dbReference type="PANTHER" id="PTHR45697">
    <property type="entry name" value="ADP-RIBOSYLATION FACTOR-LIKE PROTEIN 2-RELATED"/>
    <property type="match status" value="1"/>
</dbReference>
<feature type="binding site" evidence="3">
    <location>
        <position position="69"/>
    </location>
    <ligand>
        <name>GTP</name>
        <dbReference type="ChEBI" id="CHEBI:37565"/>
    </ligand>
</feature>
<feature type="compositionally biased region" description="Polar residues" evidence="5">
    <location>
        <begin position="1006"/>
        <end position="1025"/>
    </location>
</feature>
<feature type="binding site" evidence="4">
    <location>
        <position position="47"/>
    </location>
    <ligand>
        <name>Mg(2+)</name>
        <dbReference type="ChEBI" id="CHEBI:18420"/>
    </ligand>
</feature>
<dbReference type="PRINTS" id="PR00328">
    <property type="entry name" value="SAR1GTPBP"/>
</dbReference>
<evidence type="ECO:0000256" key="4">
    <source>
        <dbReference type="PIRSR" id="PIRSR606689-2"/>
    </source>
</evidence>
<protein>
    <recommendedName>
        <fullName evidence="6">PH-like domain-containing protein</fullName>
    </recommendedName>
</protein>
<feature type="binding site" evidence="3">
    <location>
        <begin position="126"/>
        <end position="129"/>
    </location>
    <ligand>
        <name>GTP</name>
        <dbReference type="ChEBI" id="CHEBI:37565"/>
    </ligand>
</feature>
<feature type="region of interest" description="Disordered" evidence="5">
    <location>
        <begin position="504"/>
        <end position="540"/>
    </location>
</feature>
<feature type="region of interest" description="Disordered" evidence="5">
    <location>
        <begin position="669"/>
        <end position="780"/>
    </location>
</feature>
<evidence type="ECO:0000256" key="2">
    <source>
        <dbReference type="ARBA" id="ARBA00023134"/>
    </source>
</evidence>
<feature type="region of interest" description="Disordered" evidence="5">
    <location>
        <begin position="962"/>
        <end position="1025"/>
    </location>
</feature>
<dbReference type="AlphaFoldDB" id="A0A8F3AHW8"/>
<reference evidence="7" key="1">
    <citation type="submission" date="2021-06" db="EMBL/GenBank/DDBJ databases">
        <title>Candida auris outbreak in lebanese hospital.</title>
        <authorList>
            <person name="Finianos M."/>
        </authorList>
    </citation>
    <scope>NUCLEOTIDE SEQUENCE</scope>
    <source>
        <strain evidence="7">CA7LBN</strain>
    </source>
</reference>
<feature type="binding site" evidence="4">
    <location>
        <position position="30"/>
    </location>
    <ligand>
        <name>Mg(2+)</name>
        <dbReference type="ChEBI" id="CHEBI:18420"/>
    </ligand>
</feature>
<dbReference type="GO" id="GO:0046872">
    <property type="term" value="F:metal ion binding"/>
    <property type="evidence" value="ECO:0007669"/>
    <property type="project" value="UniProtKB-KW"/>
</dbReference>
<evidence type="ECO:0000256" key="1">
    <source>
        <dbReference type="ARBA" id="ARBA00022741"/>
    </source>
</evidence>
<keyword evidence="2 3" id="KW-0342">GTP-binding</keyword>
<dbReference type="Proteomes" id="UP000825438">
    <property type="component" value="Chromosome II"/>
</dbReference>
<name>A0A8F3AHW8_CANAR</name>
<dbReference type="Gene3D" id="3.40.50.300">
    <property type="entry name" value="P-loop containing nucleotide triphosphate hydrolases"/>
    <property type="match status" value="1"/>
</dbReference>
<dbReference type="InterPro" id="IPR005225">
    <property type="entry name" value="Small_GTP-bd"/>
</dbReference>
<sequence>MGLLSIIRKQKLKDREIRVLILGLDNAGKSTIVSNLMGRDPLDVVPTAGFSIHTVPWKGYNLNVWDIGGQLSLRGFWSNYFDRSDVVIWVIDGSNIAQLEESYRELREKVIRQDQLSGVYFVVLINKVDMMTEEDKLNVKRMVDEELKLSREMPPEKFTTRAVSGISGEGLREAVDWVVEKDVCDLFMSAIVAALTQCELEENDNLVEILGLVRSSRKSQSDAKLASVVRGLCTKNSALLATLRRCESELDLDDKDVFKSLVNDFIVWFEDAFVVFERYLSCFPLHEDYDYAKFSRPVLHIGCYSAFIDSAIATLRNPFIVEKLTTFRFQITSLLTRYSEHLKLRNLNKISFDNVQAFGGNKVSCSFTLDEIAERTQNAPLFVGNARVEMLLLDLKHNSGAPRSPGTNFNAFAVLQRHGDEDPRSLMYPPFRLNEVAIDLSEQGLTLQAIAYFSKASQDTITITGSVETLKAWNAKLCKIFPQINNKLKPSKKLELVGLGISCSSSEDDESDKSPVEESVASFTPPSEAISEGHGSSSRRQSLEIMKKTLGNTGATSTVGVTKKTNVIDSEIGPGSAKAEYCYEDDAESVISSDEEGIEASFEIVKPKSKPISPPKATVYGNAAGSAINIHEFGKDYNPSFLSVNETGAQRSKPKKNFLLNIFRKNKSRETLATNLPQQTDESAPKKTPDDNSKPRKKKSGKSSKEHAKPKQKSSRKFEGSIKENSQPEETKQQQQKTTEEPKPKMAPPPPLDLSNIASGPSSAASTDPPSSASSTFKRTLPSPFALPSSTSQYFFKPPSATPSTNESSSSLASNNVEQSLCIPDALKETINSESTIDFYISPTSPKALKVSKWKRKYAKWEMLTTNENLFIKIVTNYELNKSWLLTFKEEYDAEYEEVIDKPLLILDLDPTTQVRKSSALDLEINAINSINGEKMSIIMRCLNGNLMNELSNNLGNIVEMMQSKPSGGRNPSSSESSSTLMSSLMSKPSISSTMTSLRLEDSRENSWSPASLQERQQPQEPSSNMLLLDRLTVRLHKQMESYEKIHELSSWKTISMYTLSVCHSAGSVDNGMYHLIMEKQEENDSGAQQISWAFDEGTIRQHMEKIGRAGLLVKTDSDIYMIECKCKKELRRLQGLF</sequence>
<evidence type="ECO:0000313" key="7">
    <source>
        <dbReference type="EMBL" id="QWW23698.1"/>
    </source>
</evidence>
<proteinExistence type="predicted"/>
<dbReference type="InterPro" id="IPR044612">
    <property type="entry name" value="ARL2/3"/>
</dbReference>
<feature type="compositionally biased region" description="Basic and acidic residues" evidence="5">
    <location>
        <begin position="683"/>
        <end position="694"/>
    </location>
</feature>
<feature type="domain" description="PH-like" evidence="6">
    <location>
        <begin position="346"/>
        <end position="483"/>
    </location>
</feature>
<evidence type="ECO:0000259" key="6">
    <source>
        <dbReference type="Pfam" id="PF25409"/>
    </source>
</evidence>
<keyword evidence="1 3" id="KW-0547">Nucleotide-binding</keyword>
<keyword evidence="4" id="KW-0479">Metal-binding</keyword>
<evidence type="ECO:0000256" key="5">
    <source>
        <dbReference type="SAM" id="MobiDB-lite"/>
    </source>
</evidence>
<feature type="compositionally biased region" description="Low complexity" evidence="5">
    <location>
        <begin position="758"/>
        <end position="775"/>
    </location>
</feature>
<dbReference type="InterPro" id="IPR006689">
    <property type="entry name" value="Small_GTPase_ARF/SAR"/>
</dbReference>
<dbReference type="GO" id="GO:0005525">
    <property type="term" value="F:GTP binding"/>
    <property type="evidence" value="ECO:0007669"/>
    <property type="project" value="UniProtKB-KW"/>
</dbReference>
<evidence type="ECO:0000256" key="3">
    <source>
        <dbReference type="PIRSR" id="PIRSR606689-1"/>
    </source>
</evidence>
<dbReference type="GO" id="GO:0003924">
    <property type="term" value="F:GTPase activity"/>
    <property type="evidence" value="ECO:0007669"/>
    <property type="project" value="InterPro"/>
</dbReference>
<dbReference type="NCBIfam" id="TIGR00231">
    <property type="entry name" value="small_GTP"/>
    <property type="match status" value="1"/>
</dbReference>
<dbReference type="Pfam" id="PF25409">
    <property type="entry name" value="PH_33"/>
    <property type="match status" value="1"/>
</dbReference>
<feature type="compositionally biased region" description="Polar residues" evidence="5">
    <location>
        <begin position="671"/>
        <end position="682"/>
    </location>
</feature>
<dbReference type="InterPro" id="IPR027417">
    <property type="entry name" value="P-loop_NTPase"/>
</dbReference>
<dbReference type="SUPFAM" id="SSF52540">
    <property type="entry name" value="P-loop containing nucleoside triphosphate hydrolases"/>
    <property type="match status" value="1"/>
</dbReference>
<dbReference type="SMART" id="SM00178">
    <property type="entry name" value="SAR"/>
    <property type="match status" value="1"/>
</dbReference>
<organism evidence="7">
    <name type="scientific">Candidozyma auris</name>
    <name type="common">Yeast</name>
    <name type="synonym">Candida auris</name>
    <dbReference type="NCBI Taxonomy" id="498019"/>
    <lineage>
        <taxon>Eukaryota</taxon>
        <taxon>Fungi</taxon>
        <taxon>Dikarya</taxon>
        <taxon>Ascomycota</taxon>
        <taxon>Saccharomycotina</taxon>
        <taxon>Pichiomycetes</taxon>
        <taxon>Metschnikowiaceae</taxon>
        <taxon>Candidozyma</taxon>
    </lineage>
</organism>
<dbReference type="InterPro" id="IPR058189">
    <property type="entry name" value="PH-like_ascomyc"/>
</dbReference>